<evidence type="ECO:0000313" key="9">
    <source>
        <dbReference type="EMBL" id="TXL71936.1"/>
    </source>
</evidence>
<feature type="transmembrane region" description="Helical" evidence="7">
    <location>
        <begin position="178"/>
        <end position="198"/>
    </location>
</feature>
<evidence type="ECO:0000256" key="1">
    <source>
        <dbReference type="ARBA" id="ARBA00004651"/>
    </source>
</evidence>
<dbReference type="GO" id="GO:0005886">
    <property type="term" value="C:plasma membrane"/>
    <property type="evidence" value="ECO:0007669"/>
    <property type="project" value="UniProtKB-SubCell"/>
</dbReference>
<evidence type="ECO:0000256" key="2">
    <source>
        <dbReference type="ARBA" id="ARBA00022448"/>
    </source>
</evidence>
<gene>
    <name evidence="9" type="ORF">FHP25_28150</name>
</gene>
<dbReference type="GO" id="GO:0055085">
    <property type="term" value="P:transmembrane transport"/>
    <property type="evidence" value="ECO:0007669"/>
    <property type="project" value="InterPro"/>
</dbReference>
<evidence type="ECO:0000313" key="10">
    <source>
        <dbReference type="Proteomes" id="UP000321638"/>
    </source>
</evidence>
<dbReference type="InterPro" id="IPR000515">
    <property type="entry name" value="MetI-like"/>
</dbReference>
<keyword evidence="10" id="KW-1185">Reference proteome</keyword>
<proteinExistence type="inferred from homology"/>
<sequence>MRPVLVAVALIALWEAVVWLGGVPHYILPPPSIVAQEFVGRGDLLAEHAAWTLIEIAAGLVLGVALGGATALAMARFGRLRAWGMPLMVISQAVPVFAIAPLLVLWLGYGLASKIAMATLVIFFPIASAFYDGLRRVDPGWLDLARMMDAPPLSVLLRIRLPAALPAFASGVRVAAAVAPIGAIIGEWVGASAGLGYLMMQQLARGQTALAFAALVVLCVIGVALYFLADALLRRAMPWVPHAA</sequence>
<evidence type="ECO:0000256" key="4">
    <source>
        <dbReference type="ARBA" id="ARBA00022692"/>
    </source>
</evidence>
<dbReference type="SUPFAM" id="SSF161098">
    <property type="entry name" value="MetI-like"/>
    <property type="match status" value="1"/>
</dbReference>
<keyword evidence="3" id="KW-1003">Cell membrane</keyword>
<organism evidence="9 10">
    <name type="scientific">Vineibacter terrae</name>
    <dbReference type="NCBI Taxonomy" id="2586908"/>
    <lineage>
        <taxon>Bacteria</taxon>
        <taxon>Pseudomonadati</taxon>
        <taxon>Pseudomonadota</taxon>
        <taxon>Alphaproteobacteria</taxon>
        <taxon>Hyphomicrobiales</taxon>
        <taxon>Vineibacter</taxon>
    </lineage>
</organism>
<evidence type="ECO:0000259" key="8">
    <source>
        <dbReference type="PROSITE" id="PS50928"/>
    </source>
</evidence>
<evidence type="ECO:0000256" key="7">
    <source>
        <dbReference type="RuleBase" id="RU363032"/>
    </source>
</evidence>
<dbReference type="CDD" id="cd06261">
    <property type="entry name" value="TM_PBP2"/>
    <property type="match status" value="1"/>
</dbReference>
<dbReference type="PROSITE" id="PS50928">
    <property type="entry name" value="ABC_TM1"/>
    <property type="match status" value="1"/>
</dbReference>
<feature type="transmembrane region" description="Helical" evidence="7">
    <location>
        <begin position="115"/>
        <end position="134"/>
    </location>
</feature>
<comment type="similarity">
    <text evidence="7">Belongs to the binding-protein-dependent transport system permease family.</text>
</comment>
<dbReference type="EMBL" id="VDUZ01000038">
    <property type="protein sequence ID" value="TXL71936.1"/>
    <property type="molecule type" value="Genomic_DNA"/>
</dbReference>
<reference evidence="9 10" key="1">
    <citation type="submission" date="2019-06" db="EMBL/GenBank/DDBJ databases">
        <title>New taxonomy in bacterial strain CC-CFT640, isolated from vineyard.</title>
        <authorList>
            <person name="Lin S.-Y."/>
            <person name="Tsai C.-F."/>
            <person name="Young C.-C."/>
        </authorList>
    </citation>
    <scope>NUCLEOTIDE SEQUENCE [LARGE SCALE GENOMIC DNA]</scope>
    <source>
        <strain evidence="9 10">CC-CFT640</strain>
    </source>
</reference>
<keyword evidence="5 7" id="KW-1133">Transmembrane helix</keyword>
<dbReference type="PANTHER" id="PTHR30151">
    <property type="entry name" value="ALKANE SULFONATE ABC TRANSPORTER-RELATED, MEMBRANE SUBUNIT"/>
    <property type="match status" value="1"/>
</dbReference>
<evidence type="ECO:0000256" key="3">
    <source>
        <dbReference type="ARBA" id="ARBA00022475"/>
    </source>
</evidence>
<evidence type="ECO:0000256" key="6">
    <source>
        <dbReference type="ARBA" id="ARBA00023136"/>
    </source>
</evidence>
<keyword evidence="2 7" id="KW-0813">Transport</keyword>
<protein>
    <submittedName>
        <fullName evidence="9">ABC transporter permease</fullName>
    </submittedName>
</protein>
<accession>A0A5C8PDQ6</accession>
<feature type="domain" description="ABC transmembrane type-1" evidence="8">
    <location>
        <begin position="49"/>
        <end position="229"/>
    </location>
</feature>
<evidence type="ECO:0000256" key="5">
    <source>
        <dbReference type="ARBA" id="ARBA00022989"/>
    </source>
</evidence>
<comment type="caution">
    <text evidence="9">The sequence shown here is derived from an EMBL/GenBank/DDBJ whole genome shotgun (WGS) entry which is preliminary data.</text>
</comment>
<dbReference type="OrthoDB" id="9786495at2"/>
<dbReference type="Gene3D" id="1.10.3720.10">
    <property type="entry name" value="MetI-like"/>
    <property type="match status" value="1"/>
</dbReference>
<dbReference type="Proteomes" id="UP000321638">
    <property type="component" value="Unassembled WGS sequence"/>
</dbReference>
<dbReference type="Pfam" id="PF00528">
    <property type="entry name" value="BPD_transp_1"/>
    <property type="match status" value="1"/>
</dbReference>
<feature type="transmembrane region" description="Helical" evidence="7">
    <location>
        <begin position="49"/>
        <end position="75"/>
    </location>
</feature>
<feature type="transmembrane region" description="Helical" evidence="7">
    <location>
        <begin position="210"/>
        <end position="229"/>
    </location>
</feature>
<comment type="subcellular location">
    <subcellularLocation>
        <location evidence="1 7">Cell membrane</location>
        <topology evidence="1 7">Multi-pass membrane protein</topology>
    </subcellularLocation>
</comment>
<dbReference type="PANTHER" id="PTHR30151:SF20">
    <property type="entry name" value="ABC TRANSPORTER PERMEASE PROTEIN HI_0355-RELATED"/>
    <property type="match status" value="1"/>
</dbReference>
<keyword evidence="6 7" id="KW-0472">Membrane</keyword>
<keyword evidence="4 7" id="KW-0812">Transmembrane</keyword>
<feature type="transmembrane region" description="Helical" evidence="7">
    <location>
        <begin position="87"/>
        <end position="109"/>
    </location>
</feature>
<name>A0A5C8PDQ6_9HYPH</name>
<dbReference type="AlphaFoldDB" id="A0A5C8PDQ6"/>
<dbReference type="InterPro" id="IPR035906">
    <property type="entry name" value="MetI-like_sf"/>
</dbReference>